<gene>
    <name evidence="5" type="primary">LOC115885719</name>
</gene>
<evidence type="ECO:0000256" key="3">
    <source>
        <dbReference type="SAM" id="MobiDB-lite"/>
    </source>
</evidence>
<organism evidence="4 5">
    <name type="scientific">Sitophilus oryzae</name>
    <name type="common">Rice weevil</name>
    <name type="synonym">Curculio oryzae</name>
    <dbReference type="NCBI Taxonomy" id="7048"/>
    <lineage>
        <taxon>Eukaryota</taxon>
        <taxon>Metazoa</taxon>
        <taxon>Ecdysozoa</taxon>
        <taxon>Arthropoda</taxon>
        <taxon>Hexapoda</taxon>
        <taxon>Insecta</taxon>
        <taxon>Pterygota</taxon>
        <taxon>Neoptera</taxon>
        <taxon>Endopterygota</taxon>
        <taxon>Coleoptera</taxon>
        <taxon>Polyphaga</taxon>
        <taxon>Cucujiformia</taxon>
        <taxon>Curculionidae</taxon>
        <taxon>Dryophthorinae</taxon>
        <taxon>Sitophilus</taxon>
    </lineage>
</organism>
<evidence type="ECO:0000256" key="2">
    <source>
        <dbReference type="PROSITE-ProRule" id="PRU00497"/>
    </source>
</evidence>
<evidence type="ECO:0000313" key="4">
    <source>
        <dbReference type="Proteomes" id="UP000504635"/>
    </source>
</evidence>
<accession>A0A6J2YAR3</accession>
<dbReference type="PANTHER" id="PTHR12236:SF79">
    <property type="entry name" value="CUTICULAR PROTEIN 50CB-RELATED"/>
    <property type="match status" value="1"/>
</dbReference>
<reference evidence="5" key="1">
    <citation type="submission" date="2025-08" db="UniProtKB">
        <authorList>
            <consortium name="RefSeq"/>
        </authorList>
    </citation>
    <scope>IDENTIFICATION</scope>
    <source>
        <tissue evidence="5">Gonads</tissue>
    </source>
</reference>
<dbReference type="RefSeq" id="XP_030760567.1">
    <property type="nucleotide sequence ID" value="XM_030904707.1"/>
</dbReference>
<dbReference type="GO" id="GO:0042302">
    <property type="term" value="F:structural constituent of cuticle"/>
    <property type="evidence" value="ECO:0007669"/>
    <property type="project" value="UniProtKB-UniRule"/>
</dbReference>
<keyword evidence="4" id="KW-1185">Reference proteome</keyword>
<dbReference type="KEGG" id="soy:115885719"/>
<dbReference type="InterPro" id="IPR031311">
    <property type="entry name" value="CHIT_BIND_RR_consensus"/>
</dbReference>
<dbReference type="Pfam" id="PF00379">
    <property type="entry name" value="Chitin_bind_4"/>
    <property type="match status" value="1"/>
</dbReference>
<dbReference type="InterPro" id="IPR051217">
    <property type="entry name" value="Insect_Cuticle_Struc_Prot"/>
</dbReference>
<dbReference type="GO" id="GO:0031012">
    <property type="term" value="C:extracellular matrix"/>
    <property type="evidence" value="ECO:0007669"/>
    <property type="project" value="TreeGrafter"/>
</dbReference>
<protein>
    <submittedName>
        <fullName evidence="5">Uncharacterized protein LOC115885719</fullName>
    </submittedName>
</protein>
<sequence length="353" mass="40398">MTGTNVTVTEPSRIDYTLLLLKHSYTDTGPHTFPDTEDDDDDYNSGNRYNIISLGNQKPKYSEDNESPYSKVSKKVKNYIYGGYEDDDHEDEYDNEIYYDALADHGAKVLSHPAHELSKYSGPSNKKNYAFAYKVKDKKTGDDFSHQQVRNAKATNGEYRVKLPDGRIQIVSYKADKNGYNADVKYEHDPEIIHKKIVNSFISDPEHYEVEKVPVKEYSPPSSDYGYEHDDYGYEDDEEKEQHGQNSHPDVEIYSANPRDQVRQNVKYVSTTVRPLAYQKNVVRYTSTPVPPRTHSYKTGVNNNGIYNIDVNKYKKNVASTTPYPVGDEYHKALAQEDELPEGIYIVGKSGHK</sequence>
<dbReference type="PROSITE" id="PS51155">
    <property type="entry name" value="CHIT_BIND_RR_2"/>
    <property type="match status" value="1"/>
</dbReference>
<dbReference type="AlphaFoldDB" id="A0A6J2YAR3"/>
<dbReference type="Proteomes" id="UP000504635">
    <property type="component" value="Unplaced"/>
</dbReference>
<feature type="region of interest" description="Disordered" evidence="3">
    <location>
        <begin position="27"/>
        <end position="46"/>
    </location>
</feature>
<dbReference type="GeneID" id="115885719"/>
<dbReference type="GO" id="GO:0005615">
    <property type="term" value="C:extracellular space"/>
    <property type="evidence" value="ECO:0007669"/>
    <property type="project" value="TreeGrafter"/>
</dbReference>
<name>A0A6J2YAR3_SITOR</name>
<proteinExistence type="predicted"/>
<evidence type="ECO:0000256" key="1">
    <source>
        <dbReference type="ARBA" id="ARBA00022460"/>
    </source>
</evidence>
<dbReference type="PROSITE" id="PS00233">
    <property type="entry name" value="CHIT_BIND_RR_1"/>
    <property type="match status" value="1"/>
</dbReference>
<keyword evidence="1 2" id="KW-0193">Cuticle</keyword>
<dbReference type="OrthoDB" id="6382199at2759"/>
<dbReference type="InParanoid" id="A0A6J2YAR3"/>
<dbReference type="InterPro" id="IPR000618">
    <property type="entry name" value="Insect_cuticle"/>
</dbReference>
<evidence type="ECO:0000313" key="5">
    <source>
        <dbReference type="RefSeq" id="XP_030760567.1"/>
    </source>
</evidence>
<feature type="region of interest" description="Disordered" evidence="3">
    <location>
        <begin position="216"/>
        <end position="248"/>
    </location>
</feature>
<dbReference type="PANTHER" id="PTHR12236">
    <property type="entry name" value="STRUCTURAL CONTITUENT OF CUTICLE"/>
    <property type="match status" value="1"/>
</dbReference>